<name>A0ABQ5W3Q4_9HYPH</name>
<protein>
    <recommendedName>
        <fullName evidence="3">HEAT repeat domain-containing protein</fullName>
    </recommendedName>
</protein>
<proteinExistence type="predicted"/>
<dbReference type="RefSeq" id="WP_284339916.1">
    <property type="nucleotide sequence ID" value="NZ_BSNS01000007.1"/>
</dbReference>
<dbReference type="InterPro" id="IPR016024">
    <property type="entry name" value="ARM-type_fold"/>
</dbReference>
<evidence type="ECO:0000313" key="1">
    <source>
        <dbReference type="EMBL" id="GLQ54484.1"/>
    </source>
</evidence>
<sequence length="207" mass="22676">MTVLDRLAGALERRDEGPNLALAEEVAAKEDKAAITELVGVLRTGDKRQRSDALKVLYEVGERKPNLIAPYTQVFLDLLASHTNRQVWGAMQALEAITEQRPETILKELPRIIAAADKGSVIANDSCTAILVKLAAKGHADETVPILVERLKKAAPNQFPTYAEETASVLTEEAKPGFLAVLKSRIGAVTQRAKRERIERLMRKMGG</sequence>
<comment type="caution">
    <text evidence="1">The sequence shown here is derived from an EMBL/GenBank/DDBJ whole genome shotgun (WGS) entry which is preliminary data.</text>
</comment>
<dbReference type="Gene3D" id="1.25.10.10">
    <property type="entry name" value="Leucine-rich Repeat Variant"/>
    <property type="match status" value="1"/>
</dbReference>
<evidence type="ECO:0000313" key="2">
    <source>
        <dbReference type="Proteomes" id="UP001156691"/>
    </source>
</evidence>
<dbReference type="EMBL" id="BSNS01000007">
    <property type="protein sequence ID" value="GLQ54484.1"/>
    <property type="molecule type" value="Genomic_DNA"/>
</dbReference>
<organism evidence="1 2">
    <name type="scientific">Devosia nitrariae</name>
    <dbReference type="NCBI Taxonomy" id="2071872"/>
    <lineage>
        <taxon>Bacteria</taxon>
        <taxon>Pseudomonadati</taxon>
        <taxon>Pseudomonadota</taxon>
        <taxon>Alphaproteobacteria</taxon>
        <taxon>Hyphomicrobiales</taxon>
        <taxon>Devosiaceae</taxon>
        <taxon>Devosia</taxon>
    </lineage>
</organism>
<reference evidence="2" key="1">
    <citation type="journal article" date="2019" name="Int. J. Syst. Evol. Microbiol.">
        <title>The Global Catalogue of Microorganisms (GCM) 10K type strain sequencing project: providing services to taxonomists for standard genome sequencing and annotation.</title>
        <authorList>
            <consortium name="The Broad Institute Genomics Platform"/>
            <consortium name="The Broad Institute Genome Sequencing Center for Infectious Disease"/>
            <person name="Wu L."/>
            <person name="Ma J."/>
        </authorList>
    </citation>
    <scope>NUCLEOTIDE SEQUENCE [LARGE SCALE GENOMIC DNA]</scope>
    <source>
        <strain evidence="2">NBRC 112416</strain>
    </source>
</reference>
<dbReference type="Proteomes" id="UP001156691">
    <property type="component" value="Unassembled WGS sequence"/>
</dbReference>
<evidence type="ECO:0008006" key="3">
    <source>
        <dbReference type="Google" id="ProtNLM"/>
    </source>
</evidence>
<gene>
    <name evidence="1" type="ORF">GCM10010862_17430</name>
</gene>
<keyword evidence="2" id="KW-1185">Reference proteome</keyword>
<dbReference type="InterPro" id="IPR011989">
    <property type="entry name" value="ARM-like"/>
</dbReference>
<dbReference type="SUPFAM" id="SSF48371">
    <property type="entry name" value="ARM repeat"/>
    <property type="match status" value="1"/>
</dbReference>
<accession>A0ABQ5W3Q4</accession>